<dbReference type="Pfam" id="PF13404">
    <property type="entry name" value="HTH_AsnC-type"/>
    <property type="match status" value="1"/>
</dbReference>
<evidence type="ECO:0000259" key="4">
    <source>
        <dbReference type="PROSITE" id="PS50956"/>
    </source>
</evidence>
<keyword evidence="2" id="KW-0238">DNA-binding</keyword>
<dbReference type="InterPro" id="IPR019887">
    <property type="entry name" value="Tscrpt_reg_AsnC/Lrp_C"/>
</dbReference>
<dbReference type="EMBL" id="MLJW01007905">
    <property type="protein sequence ID" value="OIQ64699.1"/>
    <property type="molecule type" value="Genomic_DNA"/>
</dbReference>
<name>A0A1J5PHE4_9ZZZZ</name>
<dbReference type="PANTHER" id="PTHR30154:SF51">
    <property type="entry name" value="ASNC-FAMILY TRANSCRIPTIONAL REGULATORY PROTEIN"/>
    <property type="match status" value="1"/>
</dbReference>
<dbReference type="InterPro" id="IPR000485">
    <property type="entry name" value="AsnC-type_HTH_dom"/>
</dbReference>
<evidence type="ECO:0000313" key="5">
    <source>
        <dbReference type="EMBL" id="OIQ64699.1"/>
    </source>
</evidence>
<dbReference type="Pfam" id="PF01037">
    <property type="entry name" value="AsnC_trans_reg"/>
    <property type="match status" value="1"/>
</dbReference>
<dbReference type="PANTHER" id="PTHR30154">
    <property type="entry name" value="LEUCINE-RESPONSIVE REGULATORY PROTEIN"/>
    <property type="match status" value="1"/>
</dbReference>
<keyword evidence="1" id="KW-0805">Transcription regulation</keyword>
<dbReference type="InterPro" id="IPR019888">
    <property type="entry name" value="Tscrpt_reg_AsnC-like"/>
</dbReference>
<keyword evidence="3" id="KW-0804">Transcription</keyword>
<dbReference type="PRINTS" id="PR00033">
    <property type="entry name" value="HTHASNC"/>
</dbReference>
<dbReference type="SUPFAM" id="SSF54909">
    <property type="entry name" value="Dimeric alpha+beta barrel"/>
    <property type="match status" value="1"/>
</dbReference>
<dbReference type="InterPro" id="IPR036390">
    <property type="entry name" value="WH_DNA-bd_sf"/>
</dbReference>
<evidence type="ECO:0000256" key="3">
    <source>
        <dbReference type="ARBA" id="ARBA00023163"/>
    </source>
</evidence>
<proteinExistence type="predicted"/>
<dbReference type="SMART" id="SM00344">
    <property type="entry name" value="HTH_ASNC"/>
    <property type="match status" value="1"/>
</dbReference>
<organism evidence="5">
    <name type="scientific">mine drainage metagenome</name>
    <dbReference type="NCBI Taxonomy" id="410659"/>
    <lineage>
        <taxon>unclassified sequences</taxon>
        <taxon>metagenomes</taxon>
        <taxon>ecological metagenomes</taxon>
    </lineage>
</organism>
<protein>
    <submittedName>
        <fullName evidence="5">HTH-type transcriptional regulator LrpC</fullName>
    </submittedName>
</protein>
<reference evidence="5" key="1">
    <citation type="submission" date="2016-10" db="EMBL/GenBank/DDBJ databases">
        <title>Sequence of Gallionella enrichment culture.</title>
        <authorList>
            <person name="Poehlein A."/>
            <person name="Muehling M."/>
            <person name="Daniel R."/>
        </authorList>
    </citation>
    <scope>NUCLEOTIDE SEQUENCE</scope>
</reference>
<dbReference type="GO" id="GO:0005829">
    <property type="term" value="C:cytosol"/>
    <property type="evidence" value="ECO:0007669"/>
    <property type="project" value="TreeGrafter"/>
</dbReference>
<comment type="caution">
    <text evidence="5">The sequence shown here is derived from an EMBL/GenBank/DDBJ whole genome shotgun (WGS) entry which is preliminary data.</text>
</comment>
<dbReference type="GO" id="GO:0043565">
    <property type="term" value="F:sequence-specific DNA binding"/>
    <property type="evidence" value="ECO:0007669"/>
    <property type="project" value="InterPro"/>
</dbReference>
<dbReference type="Gene3D" id="3.30.70.920">
    <property type="match status" value="1"/>
</dbReference>
<dbReference type="AlphaFoldDB" id="A0A1J5PHE4"/>
<evidence type="ECO:0000256" key="2">
    <source>
        <dbReference type="ARBA" id="ARBA00023125"/>
    </source>
</evidence>
<dbReference type="InterPro" id="IPR036388">
    <property type="entry name" value="WH-like_DNA-bd_sf"/>
</dbReference>
<sequence>MKLLRSAKLFFDDIDRHHIRRLHGDSRTSIRTLAAEVGLSAPGCSERLKRLEDRRVIRRFTIDFEAAPLGYAIQAIVRVKSLPGQFSLIEKLIQETPECVTCFKVTGEDDFVCHFFLRSVEHLDEVLIRLHGKADTHTSIVKTLPVDRRLPPL</sequence>
<dbReference type="InterPro" id="IPR011008">
    <property type="entry name" value="Dimeric_a/b-barrel"/>
</dbReference>
<accession>A0A1J5PHE4</accession>
<dbReference type="Gene3D" id="1.10.10.10">
    <property type="entry name" value="Winged helix-like DNA-binding domain superfamily/Winged helix DNA-binding domain"/>
    <property type="match status" value="1"/>
</dbReference>
<gene>
    <name evidence="5" type="primary">lrpC_3</name>
    <name evidence="5" type="ORF">GALL_537480</name>
</gene>
<feature type="domain" description="HTH asnC-type" evidence="4">
    <location>
        <begin position="11"/>
        <end position="72"/>
    </location>
</feature>
<dbReference type="SUPFAM" id="SSF46785">
    <property type="entry name" value="Winged helix' DNA-binding domain"/>
    <property type="match status" value="1"/>
</dbReference>
<dbReference type="PROSITE" id="PS50956">
    <property type="entry name" value="HTH_ASNC_2"/>
    <property type="match status" value="1"/>
</dbReference>
<evidence type="ECO:0000256" key="1">
    <source>
        <dbReference type="ARBA" id="ARBA00023015"/>
    </source>
</evidence>
<dbReference type="GO" id="GO:0043200">
    <property type="term" value="P:response to amino acid"/>
    <property type="evidence" value="ECO:0007669"/>
    <property type="project" value="TreeGrafter"/>
</dbReference>